<organism evidence="1 2">
    <name type="scientific">Octopus vulgaris</name>
    <name type="common">Common octopus</name>
    <dbReference type="NCBI Taxonomy" id="6645"/>
    <lineage>
        <taxon>Eukaryota</taxon>
        <taxon>Metazoa</taxon>
        <taxon>Spiralia</taxon>
        <taxon>Lophotrochozoa</taxon>
        <taxon>Mollusca</taxon>
        <taxon>Cephalopoda</taxon>
        <taxon>Coleoidea</taxon>
        <taxon>Octopodiformes</taxon>
        <taxon>Octopoda</taxon>
        <taxon>Incirrata</taxon>
        <taxon>Octopodidae</taxon>
        <taxon>Octopus</taxon>
    </lineage>
</organism>
<dbReference type="InterPro" id="IPR011042">
    <property type="entry name" value="6-blade_b-propeller_TolB-like"/>
</dbReference>
<proteinExistence type="predicted"/>
<accession>A0AA36HI34</accession>
<reference evidence="1" key="1">
    <citation type="submission" date="2023-08" db="EMBL/GenBank/DDBJ databases">
        <authorList>
            <person name="Alioto T."/>
            <person name="Alioto T."/>
            <person name="Gomez Garrido J."/>
        </authorList>
    </citation>
    <scope>NUCLEOTIDE SEQUENCE</scope>
</reference>
<keyword evidence="2" id="KW-1185">Reference proteome</keyword>
<name>A0AA36HI34_OCTVU</name>
<dbReference type="Proteomes" id="UP001162480">
    <property type="component" value="Unassembled WGS sequence"/>
</dbReference>
<protein>
    <submittedName>
        <fullName evidence="1">Uncharacterized protein</fullName>
    </submittedName>
</protein>
<dbReference type="EMBL" id="CATOCA020000001">
    <property type="protein sequence ID" value="CAJ1099275.1"/>
    <property type="molecule type" value="Genomic_DNA"/>
</dbReference>
<evidence type="ECO:0000313" key="1">
    <source>
        <dbReference type="EMBL" id="CAJ1099275.1"/>
    </source>
</evidence>
<comment type="caution">
    <text evidence="1">The sequence shown here is derived from an EMBL/GenBank/DDBJ whole genome shotgun (WGS) entry which is preliminary data.</text>
</comment>
<dbReference type="AlphaFoldDB" id="A0AA36HI34"/>
<evidence type="ECO:0000313" key="2">
    <source>
        <dbReference type="Proteomes" id="UP001162480"/>
    </source>
</evidence>
<dbReference type="Gene3D" id="2.120.10.30">
    <property type="entry name" value="TolB, C-terminal domain"/>
    <property type="match status" value="1"/>
</dbReference>
<sequence>MREIDLFWMCYRYNITHISVIANDNIIVNTERLITILNPNGQYLYSFKHSIYSRPISMATDDTYLYITGRKNIYENTKKYRIVSLLQNGEYKGIFLNERHYKRPLDFNSINCKGPRIVANYDSYLYIEGLYKINRQKFPVSRLQTNNCPVQVKDIDISDEGQTVVCEMANSGNVKLFDEDGKLLCYRDFGSFVGGVCFTGERNILVTLPNRQEIFQLKSQNLEKYKVWESRVPYGIIWRKVGNIYWCVHINMIECDTIKIDGDQLKVLESMSLSNLDSGLHFPSITSQKKKGMFSNELFNKLKNGGDGGERRSTSREIEVRRGNYIAESMLGIDEISVRRLPHRTAMFPLSFSLSGLLDSNSMFCFLNAFKLIMLQDNSIVVLLHKCTLMVTSGDGHLLYSQTFEKEAQDICQWTDESFVVLFRDDKQLMFFDTDLCLLKKITTEKPYNLMYKKNGKNLVCVFEDAPNECSNIPYVTYADILHIGGEMYEYKGRVNLGKEGKVVAMGVTSNEDIVVLKYKEDHYDVCWYRDNWVRSQQLMIQGEEPFPNIFNKSLTIHGENIYISDFNNNIHQVSVDSKCEIFLSSQEIEVCHIKAIHVSDYFIMIYGNLDNRFDGLFYYER</sequence>
<gene>
    <name evidence="1" type="ORF">OCTVUL_1B014447</name>
</gene>
<dbReference type="SUPFAM" id="SSF75011">
    <property type="entry name" value="3-carboxy-cis,cis-mucoante lactonizing enzyme"/>
    <property type="match status" value="1"/>
</dbReference>